<feature type="chain" id="PRO_5019456740" evidence="1">
    <location>
        <begin position="26"/>
        <end position="137"/>
    </location>
</feature>
<organism evidence="2 3">
    <name type="scientific">Coniochaeta pulveracea</name>
    <dbReference type="NCBI Taxonomy" id="177199"/>
    <lineage>
        <taxon>Eukaryota</taxon>
        <taxon>Fungi</taxon>
        <taxon>Dikarya</taxon>
        <taxon>Ascomycota</taxon>
        <taxon>Pezizomycotina</taxon>
        <taxon>Sordariomycetes</taxon>
        <taxon>Sordariomycetidae</taxon>
        <taxon>Coniochaetales</taxon>
        <taxon>Coniochaetaceae</taxon>
        <taxon>Coniochaeta</taxon>
    </lineage>
</organism>
<comment type="caution">
    <text evidence="2">The sequence shown here is derived from an EMBL/GenBank/DDBJ whole genome shotgun (WGS) entry which is preliminary data.</text>
</comment>
<evidence type="ECO:0000313" key="2">
    <source>
        <dbReference type="EMBL" id="RKU43807.1"/>
    </source>
</evidence>
<keyword evidence="3" id="KW-1185">Reference proteome</keyword>
<accession>A0A420Y7J8</accession>
<name>A0A420Y7J8_9PEZI</name>
<gene>
    <name evidence="2" type="ORF">DL546_006325</name>
</gene>
<proteinExistence type="predicted"/>
<keyword evidence="1" id="KW-0732">Signal</keyword>
<protein>
    <submittedName>
        <fullName evidence="2">Uncharacterized protein</fullName>
    </submittedName>
</protein>
<evidence type="ECO:0000313" key="3">
    <source>
        <dbReference type="Proteomes" id="UP000275385"/>
    </source>
</evidence>
<dbReference type="EMBL" id="QVQW01000038">
    <property type="protein sequence ID" value="RKU43807.1"/>
    <property type="molecule type" value="Genomic_DNA"/>
</dbReference>
<reference evidence="2 3" key="1">
    <citation type="submission" date="2018-08" db="EMBL/GenBank/DDBJ databases">
        <title>Draft genome of the lignicolous fungus Coniochaeta pulveracea.</title>
        <authorList>
            <person name="Borstlap C.J."/>
            <person name="De Witt R.N."/>
            <person name="Botha A."/>
            <person name="Volschenk H."/>
        </authorList>
    </citation>
    <scope>NUCLEOTIDE SEQUENCE [LARGE SCALE GENOMIC DNA]</scope>
    <source>
        <strain evidence="2 3">CAB683</strain>
    </source>
</reference>
<evidence type="ECO:0000256" key="1">
    <source>
        <dbReference type="SAM" id="SignalP"/>
    </source>
</evidence>
<feature type="signal peptide" evidence="1">
    <location>
        <begin position="1"/>
        <end position="25"/>
    </location>
</feature>
<dbReference type="AlphaFoldDB" id="A0A420Y7J8"/>
<dbReference type="Proteomes" id="UP000275385">
    <property type="component" value="Unassembled WGS sequence"/>
</dbReference>
<sequence>MPSTLSTFPLLLTALLLSILSIVQGAPLSLPSRTFIYSKQQIHIQLLHANHTEPTQIQQQKLPHQVTELEKYTRNQESRTGGVRLDDLLEAPDRAEEVDVRVWMEGMRGVKGEEIAGYGELMVVSVPEQDADKEEEL</sequence>